<accession>A0ABU9A5U7</accession>
<evidence type="ECO:0000313" key="3">
    <source>
        <dbReference type="Proteomes" id="UP001386972"/>
    </source>
</evidence>
<protein>
    <recommendedName>
        <fullName evidence="4">Oligosaccharide repeat unit polymerase</fullName>
    </recommendedName>
</protein>
<dbReference type="EMBL" id="JBBNAW010000034">
    <property type="protein sequence ID" value="MEK2611958.1"/>
    <property type="molecule type" value="Genomic_DNA"/>
</dbReference>
<feature type="transmembrane region" description="Helical" evidence="1">
    <location>
        <begin position="393"/>
        <end position="410"/>
    </location>
</feature>
<evidence type="ECO:0000313" key="2">
    <source>
        <dbReference type="EMBL" id="MEK2611958.1"/>
    </source>
</evidence>
<feature type="transmembrane region" description="Helical" evidence="1">
    <location>
        <begin position="416"/>
        <end position="436"/>
    </location>
</feature>
<feature type="transmembrane region" description="Helical" evidence="1">
    <location>
        <begin position="152"/>
        <end position="171"/>
    </location>
</feature>
<feature type="transmembrane region" description="Helical" evidence="1">
    <location>
        <begin position="70"/>
        <end position="89"/>
    </location>
</feature>
<comment type="caution">
    <text evidence="2">The sequence shown here is derived from an EMBL/GenBank/DDBJ whole genome shotgun (WGS) entry which is preliminary data.</text>
</comment>
<keyword evidence="1" id="KW-0812">Transmembrane</keyword>
<evidence type="ECO:0000256" key="1">
    <source>
        <dbReference type="SAM" id="Phobius"/>
    </source>
</evidence>
<feature type="transmembrane region" description="Helical" evidence="1">
    <location>
        <begin position="6"/>
        <end position="32"/>
    </location>
</feature>
<feature type="transmembrane region" description="Helical" evidence="1">
    <location>
        <begin position="361"/>
        <end position="381"/>
    </location>
</feature>
<feature type="transmembrane region" description="Helical" evidence="1">
    <location>
        <begin position="110"/>
        <end position="132"/>
    </location>
</feature>
<organism evidence="2 3">
    <name type="scientific">Pseudomonas shirazensis</name>
    <dbReference type="NCBI Taxonomy" id="2745494"/>
    <lineage>
        <taxon>Bacteria</taxon>
        <taxon>Pseudomonadati</taxon>
        <taxon>Pseudomonadota</taxon>
        <taxon>Gammaproteobacteria</taxon>
        <taxon>Pseudomonadales</taxon>
        <taxon>Pseudomonadaceae</taxon>
        <taxon>Pseudomonas</taxon>
    </lineage>
</organism>
<dbReference type="Proteomes" id="UP001386972">
    <property type="component" value="Unassembled WGS sequence"/>
</dbReference>
<keyword evidence="1" id="KW-0472">Membrane</keyword>
<reference evidence="2 3" key="1">
    <citation type="submission" date="2024-03" db="EMBL/GenBank/DDBJ databases">
        <title>Screening, Identification and Application of a Plant Lactobacillus Strain.</title>
        <authorList>
            <person name="Li Y.L."/>
        </authorList>
    </citation>
    <scope>NUCLEOTIDE SEQUENCE [LARGE SCALE GENOMIC DNA]</scope>
    <source>
        <strain evidence="2 3">JDB</strain>
    </source>
</reference>
<feature type="transmembrane region" description="Helical" evidence="1">
    <location>
        <begin position="232"/>
        <end position="250"/>
    </location>
</feature>
<feature type="transmembrane region" description="Helical" evidence="1">
    <location>
        <begin position="44"/>
        <end position="64"/>
    </location>
</feature>
<feature type="transmembrane region" description="Helical" evidence="1">
    <location>
        <begin position="207"/>
        <end position="225"/>
    </location>
</feature>
<evidence type="ECO:0008006" key="4">
    <source>
        <dbReference type="Google" id="ProtNLM"/>
    </source>
</evidence>
<keyword evidence="1" id="KW-1133">Transmembrane helix</keyword>
<keyword evidence="3" id="KW-1185">Reference proteome</keyword>
<dbReference type="RefSeq" id="WP_340613125.1">
    <property type="nucleotide sequence ID" value="NZ_CP177040.1"/>
</dbReference>
<proteinExistence type="predicted"/>
<sequence>MSDVEFFNFAFSHMPLLLVCMGSVSFVLYLSIRRKVVLGYLDPLHFYWTFTFGTGYGVVLALYLEDFISFYYLCLVAGYALVFITIFSLSKRRGWWLYRAVKTLLVPRGAGRFEFMFIFFIYLALAFFLMFNTGLGVSADTNRFEQNRGVGAFVRVADGLRLFVLSYLTLICCRRWSAGQRGVVTWTCIGTYFVLLIVSSLLNGAKFAVLEGLYTSLFAVAVQGYRMRVSVAKVAIMLAAVLFFAVWVLGKNLEQSGIDSESSGAYMSDTPVLYERLALRILANGDKYYLSLPNGVIERLKTDSALIQFLSPLVSVTKMSELVGHPVNDYTVGRQSLLYWYPDYNTAGGPTSHFDLFSYKYLGLLPGILFVALIGFLLGSIVNVSRRKAQGPFYAALCATLWLRAIAMLLEPTVGLAYVLDIFIMFFVIKVFGMMLRAATSPNQRVGV</sequence>
<gene>
    <name evidence="2" type="ORF">WLF18_22980</name>
</gene>
<name>A0ABU9A5U7_9PSED</name>
<feature type="transmembrane region" description="Helical" evidence="1">
    <location>
        <begin position="183"/>
        <end position="201"/>
    </location>
</feature>